<dbReference type="KEGG" id="prn:BW723_05905"/>
<proteinExistence type="predicted"/>
<reference evidence="2" key="1">
    <citation type="submission" date="2016-02" db="EMBL/GenBank/DDBJ databases">
        <title>Paenibacillus sp. LPB0068, isolated from Crassostrea gigas.</title>
        <authorList>
            <person name="Shin S.-K."/>
            <person name="Yi H."/>
        </authorList>
    </citation>
    <scope>NUCLEOTIDE SEQUENCE [LARGE SCALE GENOMIC DNA]</scope>
    <source>
        <strain evidence="2">KCTC 23969</strain>
    </source>
</reference>
<dbReference type="Proteomes" id="UP000092612">
    <property type="component" value="Unassembled WGS sequence"/>
</dbReference>
<keyword evidence="2" id="KW-1185">Reference proteome</keyword>
<gene>
    <name evidence="1" type="ORF">LPB301_09815</name>
</gene>
<comment type="caution">
    <text evidence="1">The sequence shown here is derived from an EMBL/GenBank/DDBJ whole genome shotgun (WGS) entry which is preliminary data.</text>
</comment>
<name>A0A1B8TYB6_9FLAO</name>
<protein>
    <recommendedName>
        <fullName evidence="3">Outer membrane protein beta-barrel domain-containing protein</fullName>
    </recommendedName>
</protein>
<dbReference type="AlphaFoldDB" id="A0A1B8TYB6"/>
<sequence>MKSLVFIVLLMIFSSINSQEKQDSLKVKQNPIVFGDFLLGYTNGSIKGLGVGFDINYQNKNNLYTFRAIHSINIKEVDFFIFIPVSSTYSVINEYSLLYGKRYVNDDFSYHFSGGLSYASHENTIENSRTSVDYVGFPMEVGVSWFKSKKKKFRVFYGLIPIGKPTGFGRSIGLKLYANIAKKSYVGLGLSFGLGWHKIYNENDK</sequence>
<accession>A0A1B8TYB6</accession>
<dbReference type="EMBL" id="LSFL01000034">
    <property type="protein sequence ID" value="OBY64711.1"/>
    <property type="molecule type" value="Genomic_DNA"/>
</dbReference>
<evidence type="ECO:0000313" key="2">
    <source>
        <dbReference type="Proteomes" id="UP000092612"/>
    </source>
</evidence>
<dbReference type="RefSeq" id="WP_068360884.1">
    <property type="nucleotide sequence ID" value="NZ_CP019337.1"/>
</dbReference>
<evidence type="ECO:0000313" key="1">
    <source>
        <dbReference type="EMBL" id="OBY64711.1"/>
    </source>
</evidence>
<evidence type="ECO:0008006" key="3">
    <source>
        <dbReference type="Google" id="ProtNLM"/>
    </source>
</evidence>
<organism evidence="1 2">
    <name type="scientific">Polaribacter reichenbachii</name>
    <dbReference type="NCBI Taxonomy" id="996801"/>
    <lineage>
        <taxon>Bacteria</taxon>
        <taxon>Pseudomonadati</taxon>
        <taxon>Bacteroidota</taxon>
        <taxon>Flavobacteriia</taxon>
        <taxon>Flavobacteriales</taxon>
        <taxon>Flavobacteriaceae</taxon>
    </lineage>
</organism>
<dbReference type="STRING" id="996801.BW723_05905"/>
<dbReference type="OrthoDB" id="796858at2"/>